<keyword evidence="3" id="KW-1185">Reference proteome</keyword>
<accession>A0A1I0LTE3</accession>
<evidence type="ECO:0000313" key="3">
    <source>
        <dbReference type="Proteomes" id="UP000199361"/>
    </source>
</evidence>
<dbReference type="Proteomes" id="UP000199361">
    <property type="component" value="Unassembled WGS sequence"/>
</dbReference>
<evidence type="ECO:0000256" key="1">
    <source>
        <dbReference type="SAM" id="MobiDB-lite"/>
    </source>
</evidence>
<sequence>MNAMSDPTTTEPIEPGGTYVPARQPEERS</sequence>
<dbReference type="AlphaFoldDB" id="A0A1I0LTE3"/>
<evidence type="ECO:0000313" key="2">
    <source>
        <dbReference type="EMBL" id="SEU46329.1"/>
    </source>
</evidence>
<feature type="compositionally biased region" description="Low complexity" evidence="1">
    <location>
        <begin position="7"/>
        <end position="18"/>
    </location>
</feature>
<organism evidence="2 3">
    <name type="scientific">Nonomuraea wenchangensis</name>
    <dbReference type="NCBI Taxonomy" id="568860"/>
    <lineage>
        <taxon>Bacteria</taxon>
        <taxon>Bacillati</taxon>
        <taxon>Actinomycetota</taxon>
        <taxon>Actinomycetes</taxon>
        <taxon>Streptosporangiales</taxon>
        <taxon>Streptosporangiaceae</taxon>
        <taxon>Nonomuraea</taxon>
    </lineage>
</organism>
<dbReference type="EMBL" id="FOHX01000027">
    <property type="protein sequence ID" value="SEU46329.1"/>
    <property type="molecule type" value="Genomic_DNA"/>
</dbReference>
<protein>
    <submittedName>
        <fullName evidence="2">Uncharacterized protein</fullName>
    </submittedName>
</protein>
<reference evidence="2 3" key="1">
    <citation type="submission" date="2016-10" db="EMBL/GenBank/DDBJ databases">
        <authorList>
            <person name="de Groot N.N."/>
        </authorList>
    </citation>
    <scope>NUCLEOTIDE SEQUENCE [LARGE SCALE GENOMIC DNA]</scope>
    <source>
        <strain evidence="2 3">CGMCC 4.5598</strain>
    </source>
</reference>
<feature type="region of interest" description="Disordered" evidence="1">
    <location>
        <begin position="1"/>
        <end position="29"/>
    </location>
</feature>
<name>A0A1I0LTE3_9ACTN</name>
<dbReference type="STRING" id="568860.SAMN05421811_1272"/>
<gene>
    <name evidence="2" type="ORF">SAMN05421811_1272</name>
</gene>
<proteinExistence type="predicted"/>